<keyword evidence="3" id="KW-1185">Reference proteome</keyword>
<keyword evidence="1" id="KW-0472">Membrane</keyword>
<organism evidence="2 3">
    <name type="scientific">Popillia japonica</name>
    <name type="common">Japanese beetle</name>
    <dbReference type="NCBI Taxonomy" id="7064"/>
    <lineage>
        <taxon>Eukaryota</taxon>
        <taxon>Metazoa</taxon>
        <taxon>Ecdysozoa</taxon>
        <taxon>Arthropoda</taxon>
        <taxon>Hexapoda</taxon>
        <taxon>Insecta</taxon>
        <taxon>Pterygota</taxon>
        <taxon>Neoptera</taxon>
        <taxon>Endopterygota</taxon>
        <taxon>Coleoptera</taxon>
        <taxon>Polyphaga</taxon>
        <taxon>Scarabaeiformia</taxon>
        <taxon>Scarabaeidae</taxon>
        <taxon>Rutelinae</taxon>
        <taxon>Popillia</taxon>
    </lineage>
</organism>
<evidence type="ECO:0000256" key="1">
    <source>
        <dbReference type="SAM" id="Phobius"/>
    </source>
</evidence>
<reference evidence="2 3" key="1">
    <citation type="journal article" date="2024" name="BMC Genomics">
        <title>De novo assembly and annotation of Popillia japonica's genome with initial clues to its potential as an invasive pest.</title>
        <authorList>
            <person name="Cucini C."/>
            <person name="Boschi S."/>
            <person name="Funari R."/>
            <person name="Cardaioli E."/>
            <person name="Iannotti N."/>
            <person name="Marturano G."/>
            <person name="Paoli F."/>
            <person name="Bruttini M."/>
            <person name="Carapelli A."/>
            <person name="Frati F."/>
            <person name="Nardi F."/>
        </authorList>
    </citation>
    <scope>NUCLEOTIDE SEQUENCE [LARGE SCALE GENOMIC DNA]</scope>
    <source>
        <strain evidence="2">DMR45628</strain>
    </source>
</reference>
<accession>A0AAW1KJW9</accession>
<dbReference type="EMBL" id="JASPKY010000217">
    <property type="protein sequence ID" value="KAK9719678.1"/>
    <property type="molecule type" value="Genomic_DNA"/>
</dbReference>
<evidence type="ECO:0000313" key="2">
    <source>
        <dbReference type="EMBL" id="KAK9719678.1"/>
    </source>
</evidence>
<name>A0AAW1KJW9_POPJA</name>
<gene>
    <name evidence="2" type="ORF">QE152_g22487</name>
</gene>
<keyword evidence="1" id="KW-0812">Transmembrane</keyword>
<dbReference type="AlphaFoldDB" id="A0AAW1KJW9"/>
<keyword evidence="1" id="KW-1133">Transmembrane helix</keyword>
<proteinExistence type="predicted"/>
<comment type="caution">
    <text evidence="2">The sequence shown here is derived from an EMBL/GenBank/DDBJ whole genome shotgun (WGS) entry which is preliminary data.</text>
</comment>
<sequence>MVSALQLIVGSILLGAIVLIVGLVQLVPNAADADHRYIFLGSGGILLFVGFFLTGIRCYCIHCKGNHIAAIEPPPTLNTVNSIEVLVQRRDTQVKTKGLGYILLTYEDDSIDKPRYIN</sequence>
<evidence type="ECO:0000313" key="3">
    <source>
        <dbReference type="Proteomes" id="UP001458880"/>
    </source>
</evidence>
<feature type="transmembrane region" description="Helical" evidence="1">
    <location>
        <begin position="7"/>
        <end position="31"/>
    </location>
</feature>
<protein>
    <submittedName>
        <fullName evidence="2">Uncharacterized protein</fullName>
    </submittedName>
</protein>
<dbReference type="Proteomes" id="UP001458880">
    <property type="component" value="Unassembled WGS sequence"/>
</dbReference>
<feature type="transmembrane region" description="Helical" evidence="1">
    <location>
        <begin position="37"/>
        <end position="56"/>
    </location>
</feature>